<dbReference type="InterPro" id="IPR011991">
    <property type="entry name" value="ArsR-like_HTH"/>
</dbReference>
<dbReference type="PRINTS" id="PR00598">
    <property type="entry name" value="HTHMARR"/>
</dbReference>
<evidence type="ECO:0000313" key="5">
    <source>
        <dbReference type="Proteomes" id="UP001190002"/>
    </source>
</evidence>
<dbReference type="InterPro" id="IPR000182">
    <property type="entry name" value="GNAT_dom"/>
</dbReference>
<dbReference type="Proteomes" id="UP001190002">
    <property type="component" value="Unassembled WGS sequence"/>
</dbReference>
<dbReference type="CDD" id="cd00090">
    <property type="entry name" value="HTH_ARSR"/>
    <property type="match status" value="1"/>
</dbReference>
<dbReference type="PANTHER" id="PTHR33164">
    <property type="entry name" value="TRANSCRIPTIONAL REGULATOR, MARR FAMILY"/>
    <property type="match status" value="1"/>
</dbReference>
<keyword evidence="6" id="KW-1185">Reference proteome</keyword>
<dbReference type="GO" id="GO:0016747">
    <property type="term" value="F:acyltransferase activity, transferring groups other than amino-acyl groups"/>
    <property type="evidence" value="ECO:0007669"/>
    <property type="project" value="InterPro"/>
</dbReference>
<dbReference type="RefSeq" id="WP_104564841.1">
    <property type="nucleotide sequence ID" value="NZ_CATVXE010000015.1"/>
</dbReference>
<reference evidence="3 6" key="1">
    <citation type="submission" date="2023-07" db="EMBL/GenBank/DDBJ databases">
        <authorList>
            <person name="Peeters C."/>
        </authorList>
    </citation>
    <scope>NUCLEOTIDE SEQUENCE</scope>
    <source>
        <strain evidence="4 6">R-77569</strain>
        <strain evidence="3">R-77591</strain>
    </source>
</reference>
<dbReference type="InterPro" id="IPR036390">
    <property type="entry name" value="WH_DNA-bd_sf"/>
</dbReference>
<dbReference type="InterPro" id="IPR039422">
    <property type="entry name" value="MarR/SlyA-like"/>
</dbReference>
<comment type="caution">
    <text evidence="3">The sequence shown here is derived from an EMBL/GenBank/DDBJ whole genome shotgun (WGS) entry which is preliminary data.</text>
</comment>
<dbReference type="EMBL" id="CATVXE010000015">
    <property type="protein sequence ID" value="CAJ0689306.1"/>
    <property type="molecule type" value="Genomic_DNA"/>
</dbReference>
<dbReference type="EMBL" id="CAUDKV010000014">
    <property type="protein sequence ID" value="CAJ0881311.1"/>
    <property type="molecule type" value="Genomic_DNA"/>
</dbReference>
<sequence length="335" mass="37332">MDFVEAPTQSREQTIRELREVSRKLVRELGFMRNTLAESDLAPSAVHAILEIAASPGIQARDLAELLRLDKSSTSRQLTRLESAGLVERRASSEDGRSSELYLTRAGQQLRRKIDAFASDQVSNALRHLTPADQQRLVTSLSQYVSALADDNRHKATAHHTAETGPQIVQGYVPGCIGDIAGLHGRFYAEHWGFGVFFERRVAKELADFAQSLADDNKALWLCVDNGRCLASLAIDGHPDTRLAHLRWFIVDDALRGTGIGRKLMSEAMRFVDARFDETYLDTFKGLDAARHLYETFGFVLTHEAEGTQWGSTVTEQQFRRRAKARASSAQGDTT</sequence>
<dbReference type="PROSITE" id="PS50995">
    <property type="entry name" value="HTH_MARR_2"/>
    <property type="match status" value="1"/>
</dbReference>
<dbReference type="Gene3D" id="1.10.10.10">
    <property type="entry name" value="Winged helix-like DNA-binding domain superfamily/Winged helix DNA-binding domain"/>
    <property type="match status" value="1"/>
</dbReference>
<dbReference type="InterPro" id="IPR016181">
    <property type="entry name" value="Acyl_CoA_acyltransferase"/>
</dbReference>
<dbReference type="GO" id="GO:0003700">
    <property type="term" value="F:DNA-binding transcription factor activity"/>
    <property type="evidence" value="ECO:0007669"/>
    <property type="project" value="InterPro"/>
</dbReference>
<dbReference type="Pfam" id="PF12802">
    <property type="entry name" value="MarR_2"/>
    <property type="match status" value="1"/>
</dbReference>
<dbReference type="CDD" id="cd04301">
    <property type="entry name" value="NAT_SF"/>
    <property type="match status" value="1"/>
</dbReference>
<organism evidence="3 5">
    <name type="scientific">Ralstonia mannitolilytica</name>
    <dbReference type="NCBI Taxonomy" id="105219"/>
    <lineage>
        <taxon>Bacteria</taxon>
        <taxon>Pseudomonadati</taxon>
        <taxon>Pseudomonadota</taxon>
        <taxon>Betaproteobacteria</taxon>
        <taxon>Burkholderiales</taxon>
        <taxon>Burkholderiaceae</taxon>
        <taxon>Ralstonia</taxon>
    </lineage>
</organism>
<dbReference type="SMART" id="SM00347">
    <property type="entry name" value="HTH_MARR"/>
    <property type="match status" value="1"/>
</dbReference>
<dbReference type="Pfam" id="PF00583">
    <property type="entry name" value="Acetyltransf_1"/>
    <property type="match status" value="1"/>
</dbReference>
<evidence type="ECO:0000313" key="6">
    <source>
        <dbReference type="Proteomes" id="UP001190452"/>
    </source>
</evidence>
<dbReference type="SUPFAM" id="SSF46785">
    <property type="entry name" value="Winged helix' DNA-binding domain"/>
    <property type="match status" value="1"/>
</dbReference>
<dbReference type="Gene3D" id="3.40.630.30">
    <property type="match status" value="1"/>
</dbReference>
<gene>
    <name evidence="4" type="ORF">R77569_03249</name>
    <name evidence="3" type="ORF">R77591_03394</name>
</gene>
<dbReference type="AlphaFoldDB" id="A0AAD2AT16"/>
<evidence type="ECO:0008006" key="7">
    <source>
        <dbReference type="Google" id="ProtNLM"/>
    </source>
</evidence>
<dbReference type="Proteomes" id="UP001190452">
    <property type="component" value="Unassembled WGS sequence"/>
</dbReference>
<evidence type="ECO:0000259" key="1">
    <source>
        <dbReference type="PROSITE" id="PS50995"/>
    </source>
</evidence>
<feature type="domain" description="HTH marR-type" evidence="1">
    <location>
        <begin position="11"/>
        <end position="146"/>
    </location>
</feature>
<dbReference type="SUPFAM" id="SSF55729">
    <property type="entry name" value="Acyl-CoA N-acyltransferases (Nat)"/>
    <property type="match status" value="1"/>
</dbReference>
<evidence type="ECO:0000313" key="3">
    <source>
        <dbReference type="EMBL" id="CAJ0689306.1"/>
    </source>
</evidence>
<evidence type="ECO:0000259" key="2">
    <source>
        <dbReference type="PROSITE" id="PS51186"/>
    </source>
</evidence>
<feature type="domain" description="N-acetyltransferase" evidence="2">
    <location>
        <begin position="183"/>
        <end position="321"/>
    </location>
</feature>
<evidence type="ECO:0000313" key="4">
    <source>
        <dbReference type="EMBL" id="CAJ0881311.1"/>
    </source>
</evidence>
<name>A0AAD2AT16_9RALS</name>
<dbReference type="InterPro" id="IPR036388">
    <property type="entry name" value="WH-like_DNA-bd_sf"/>
</dbReference>
<dbReference type="InterPro" id="IPR000835">
    <property type="entry name" value="HTH_MarR-typ"/>
</dbReference>
<dbReference type="PANTHER" id="PTHR33164:SF104">
    <property type="entry name" value="TRANSCRIPTIONAL REGULATORY PROTEIN"/>
    <property type="match status" value="1"/>
</dbReference>
<dbReference type="PROSITE" id="PS51186">
    <property type="entry name" value="GNAT"/>
    <property type="match status" value="1"/>
</dbReference>
<accession>A0AAD2AT16</accession>
<dbReference type="GO" id="GO:0006950">
    <property type="term" value="P:response to stress"/>
    <property type="evidence" value="ECO:0007669"/>
    <property type="project" value="TreeGrafter"/>
</dbReference>
<protein>
    <recommendedName>
        <fullName evidence="7">MarR family transcriptional regulator</fullName>
    </recommendedName>
</protein>
<proteinExistence type="predicted"/>